<organism evidence="1">
    <name type="scientific">Oryza brachyantha</name>
    <name type="common">malo sina</name>
    <dbReference type="NCBI Taxonomy" id="4533"/>
    <lineage>
        <taxon>Eukaryota</taxon>
        <taxon>Viridiplantae</taxon>
        <taxon>Streptophyta</taxon>
        <taxon>Embryophyta</taxon>
        <taxon>Tracheophyta</taxon>
        <taxon>Spermatophyta</taxon>
        <taxon>Magnoliopsida</taxon>
        <taxon>Liliopsida</taxon>
        <taxon>Poales</taxon>
        <taxon>Poaceae</taxon>
        <taxon>BOP clade</taxon>
        <taxon>Oryzoideae</taxon>
        <taxon>Oryzeae</taxon>
        <taxon>Oryzinae</taxon>
        <taxon>Oryza</taxon>
    </lineage>
</organism>
<proteinExistence type="predicted"/>
<dbReference type="EnsemblPlants" id="OB06G22500.1">
    <property type="protein sequence ID" value="OB06G22500.1"/>
    <property type="gene ID" value="OB06G22500"/>
</dbReference>
<keyword evidence="2" id="KW-1185">Reference proteome</keyword>
<accession>J3ME06</accession>
<evidence type="ECO:0000313" key="2">
    <source>
        <dbReference type="Proteomes" id="UP000006038"/>
    </source>
</evidence>
<dbReference type="HOGENOM" id="CLU_2609884_0_0_1"/>
<dbReference type="Proteomes" id="UP000006038">
    <property type="component" value="Chromosome 6"/>
</dbReference>
<dbReference type="Gramene" id="OB06G22500.1">
    <property type="protein sequence ID" value="OB06G22500.1"/>
    <property type="gene ID" value="OB06G22500"/>
</dbReference>
<reference evidence="1" key="2">
    <citation type="submission" date="2013-04" db="UniProtKB">
        <authorList>
            <consortium name="EnsemblPlants"/>
        </authorList>
    </citation>
    <scope>IDENTIFICATION</scope>
</reference>
<sequence length="79" mass="9355">MARRNVGLTPLPEIETMQPRVRFREPDPVMAEVKNRIICTDENISKNPVGPWGKFLEILRIRRWKDYEEGHVRQIGRVD</sequence>
<reference evidence="1" key="1">
    <citation type="journal article" date="2013" name="Nat. Commun.">
        <title>Whole-genome sequencing of Oryza brachyantha reveals mechanisms underlying Oryza genome evolution.</title>
        <authorList>
            <person name="Chen J."/>
            <person name="Huang Q."/>
            <person name="Gao D."/>
            <person name="Wang J."/>
            <person name="Lang Y."/>
            <person name="Liu T."/>
            <person name="Li B."/>
            <person name="Bai Z."/>
            <person name="Luis Goicoechea J."/>
            <person name="Liang C."/>
            <person name="Chen C."/>
            <person name="Zhang W."/>
            <person name="Sun S."/>
            <person name="Liao Y."/>
            <person name="Zhang X."/>
            <person name="Yang L."/>
            <person name="Song C."/>
            <person name="Wang M."/>
            <person name="Shi J."/>
            <person name="Liu G."/>
            <person name="Liu J."/>
            <person name="Zhou H."/>
            <person name="Zhou W."/>
            <person name="Yu Q."/>
            <person name="An N."/>
            <person name="Chen Y."/>
            <person name="Cai Q."/>
            <person name="Wang B."/>
            <person name="Liu B."/>
            <person name="Min J."/>
            <person name="Huang Y."/>
            <person name="Wu H."/>
            <person name="Li Z."/>
            <person name="Zhang Y."/>
            <person name="Yin Y."/>
            <person name="Song W."/>
            <person name="Jiang J."/>
            <person name="Jackson S.A."/>
            <person name="Wing R.A."/>
            <person name="Wang J."/>
            <person name="Chen M."/>
        </authorList>
    </citation>
    <scope>NUCLEOTIDE SEQUENCE [LARGE SCALE GENOMIC DNA]</scope>
    <source>
        <strain evidence="1">cv. IRGC 101232</strain>
    </source>
</reference>
<dbReference type="AlphaFoldDB" id="J3ME06"/>
<evidence type="ECO:0000313" key="1">
    <source>
        <dbReference type="EnsemblPlants" id="OB06G22500.1"/>
    </source>
</evidence>
<protein>
    <submittedName>
        <fullName evidence="1">Uncharacterized protein</fullName>
    </submittedName>
</protein>
<name>J3ME06_ORYBR</name>